<keyword evidence="2" id="KW-0813">Transport</keyword>
<keyword evidence="4 11" id="KW-1133">Transmembrane helix</keyword>
<keyword evidence="14" id="KW-1185">Reference proteome</keyword>
<dbReference type="PRINTS" id="PR00762">
    <property type="entry name" value="CLCHANNEL"/>
</dbReference>
<evidence type="ECO:0000256" key="7">
    <source>
        <dbReference type="ARBA" id="ARBA00023173"/>
    </source>
</evidence>
<dbReference type="AlphaFoldDB" id="A0A0D5LVC2"/>
<keyword evidence="3 11" id="KW-0812">Transmembrane</keyword>
<evidence type="ECO:0000256" key="1">
    <source>
        <dbReference type="ARBA" id="ARBA00004141"/>
    </source>
</evidence>
<feature type="transmembrane region" description="Helical" evidence="11">
    <location>
        <begin position="369"/>
        <end position="392"/>
    </location>
</feature>
<feature type="transmembrane region" description="Helical" evidence="11">
    <location>
        <begin position="69"/>
        <end position="88"/>
    </location>
</feature>
<dbReference type="KEGG" id="mey:TM49_02640"/>
<dbReference type="CDD" id="cd00400">
    <property type="entry name" value="Voltage_gated_ClC"/>
    <property type="match status" value="1"/>
</dbReference>
<proteinExistence type="predicted"/>
<dbReference type="InterPro" id="IPR000644">
    <property type="entry name" value="CBS_dom"/>
</dbReference>
<keyword evidence="5" id="KW-0406">Ion transport</keyword>
<dbReference type="STRING" id="1486262.TM49_02640"/>
<evidence type="ECO:0000256" key="10">
    <source>
        <dbReference type="PROSITE-ProRule" id="PRU00703"/>
    </source>
</evidence>
<keyword evidence="7" id="KW-0869">Chloride channel</keyword>
<evidence type="ECO:0000313" key="14">
    <source>
        <dbReference type="Proteomes" id="UP000032611"/>
    </source>
</evidence>
<protein>
    <recommendedName>
        <fullName evidence="12">CBS domain-containing protein</fullName>
    </recommendedName>
</protein>
<evidence type="ECO:0000259" key="12">
    <source>
        <dbReference type="PROSITE" id="PS51371"/>
    </source>
</evidence>
<evidence type="ECO:0000256" key="8">
    <source>
        <dbReference type="ARBA" id="ARBA00023214"/>
    </source>
</evidence>
<dbReference type="EMBL" id="CP010803">
    <property type="protein sequence ID" value="AJY47875.1"/>
    <property type="molecule type" value="Genomic_DNA"/>
</dbReference>
<dbReference type="PANTHER" id="PTHR43427:SF6">
    <property type="entry name" value="CHLORIDE CHANNEL PROTEIN CLC-E"/>
    <property type="match status" value="1"/>
</dbReference>
<accession>A0A0D5LVC2</accession>
<feature type="transmembrane region" description="Helical" evidence="11">
    <location>
        <begin position="335"/>
        <end position="357"/>
    </location>
</feature>
<dbReference type="Pfam" id="PF00571">
    <property type="entry name" value="CBS"/>
    <property type="match status" value="1"/>
</dbReference>
<feature type="transmembrane region" description="Helical" evidence="11">
    <location>
        <begin position="20"/>
        <end position="39"/>
    </location>
</feature>
<keyword evidence="9" id="KW-0407">Ion channel</keyword>
<dbReference type="GO" id="GO:0034707">
    <property type="term" value="C:chloride channel complex"/>
    <property type="evidence" value="ECO:0007669"/>
    <property type="project" value="UniProtKB-KW"/>
</dbReference>
<feature type="transmembrane region" description="Helical" evidence="11">
    <location>
        <begin position="275"/>
        <end position="297"/>
    </location>
</feature>
<evidence type="ECO:0000256" key="9">
    <source>
        <dbReference type="ARBA" id="ARBA00023303"/>
    </source>
</evidence>
<dbReference type="Gene3D" id="1.10.3080.10">
    <property type="entry name" value="Clc chloride channel"/>
    <property type="match status" value="1"/>
</dbReference>
<dbReference type="SUPFAM" id="SSF81340">
    <property type="entry name" value="Clc chloride channel"/>
    <property type="match status" value="1"/>
</dbReference>
<feature type="transmembrane region" description="Helical" evidence="11">
    <location>
        <begin position="235"/>
        <end position="255"/>
    </location>
</feature>
<feature type="transmembrane region" description="Helical" evidence="11">
    <location>
        <begin position="398"/>
        <end position="419"/>
    </location>
</feature>
<dbReference type="InterPro" id="IPR001807">
    <property type="entry name" value="ClC"/>
</dbReference>
<dbReference type="Gene3D" id="3.10.580.10">
    <property type="entry name" value="CBS-domain"/>
    <property type="match status" value="1"/>
</dbReference>
<evidence type="ECO:0000256" key="5">
    <source>
        <dbReference type="ARBA" id="ARBA00023065"/>
    </source>
</evidence>
<keyword evidence="6 11" id="KW-0472">Membrane</keyword>
<feature type="domain" description="CBS" evidence="12">
    <location>
        <begin position="515"/>
        <end position="573"/>
    </location>
</feature>
<feature type="transmembrane region" description="Helical" evidence="11">
    <location>
        <begin position="161"/>
        <end position="186"/>
    </location>
</feature>
<evidence type="ECO:0000256" key="3">
    <source>
        <dbReference type="ARBA" id="ARBA00022692"/>
    </source>
</evidence>
<dbReference type="Pfam" id="PF00654">
    <property type="entry name" value="Voltage_CLC"/>
    <property type="match status" value="1"/>
</dbReference>
<keyword evidence="8" id="KW-0868">Chloride</keyword>
<keyword evidence="10" id="KW-0129">CBS domain</keyword>
<name>A0A0D5LVC2_MAREN</name>
<evidence type="ECO:0000256" key="6">
    <source>
        <dbReference type="ARBA" id="ARBA00023136"/>
    </source>
</evidence>
<reference evidence="13 14" key="1">
    <citation type="journal article" date="2015" name="Genome Announc.">
        <title>Complete genome sequence of Martelella endophytica YC6887, which has antifungal activity associated with a halophyte.</title>
        <authorList>
            <person name="Khan A."/>
            <person name="Khan H."/>
            <person name="Chung E.J."/>
            <person name="Hossain M.T."/>
            <person name="Chung Y.R."/>
        </authorList>
    </citation>
    <scope>NUCLEOTIDE SEQUENCE [LARGE SCALE GENOMIC DNA]</scope>
    <source>
        <strain evidence="13">YC6887</strain>
    </source>
</reference>
<dbReference type="InterPro" id="IPR014743">
    <property type="entry name" value="Cl-channel_core"/>
</dbReference>
<dbReference type="Proteomes" id="UP000032611">
    <property type="component" value="Chromosome"/>
</dbReference>
<evidence type="ECO:0000256" key="11">
    <source>
        <dbReference type="SAM" id="Phobius"/>
    </source>
</evidence>
<comment type="subcellular location">
    <subcellularLocation>
        <location evidence="1">Membrane</location>
        <topology evidence="1">Multi-pass membrane protein</topology>
    </subcellularLocation>
</comment>
<gene>
    <name evidence="13" type="ORF">TM49_02640</name>
</gene>
<dbReference type="GO" id="GO:0005254">
    <property type="term" value="F:chloride channel activity"/>
    <property type="evidence" value="ECO:0007669"/>
    <property type="project" value="UniProtKB-KW"/>
</dbReference>
<sequence>MHLLSPVLRLRLLVRRSEIWLVAIASMIGVAAGLAQAAISSAAHGLQQLLFGLSGDERLSAVSGSLGELALFVPLVGGAILVPIAWLVKRNGRRLVDPIEANALHGGHLSFYDSLIITLQTVVSNGFGASVGLEAAYAQMGGAFGSKLSAFLHARRSDMRLLLGCGAGAAIAAAFQAPLAGAFYAFELVIGTYSIAALAPVMAASIAATFVSGWLTDYHGNQLGALPQIDVNTFAALMGLAVVTALFSVALMLLVSETEKLFTRLRIPALVRPLVGGAVLAIAVAFTPFVLSSGHGALQAVLEEPPASLWLLVFMIGAKMVASAVSLGSGFRGGLFFASLFVGALIGLAYFHVLEIVAPGMVADGRVAAFAGMTGLAAAVVGGPLTMVFLTLEDTGSLSLAITMLAVAAVSSVLIRQFFGYSFATWRFHQRGETIRSAHDIGLIRSLTVGRMMRRDIRTARSGITVRTFQRDFPLGASKQVVVVDDAGAYVGMALMPEIYALDAEMLDRPLDEFLALKDAALTPEMSARQAAQLFEDRSSDALAVVTDRSSNQVLGMLSESYLLRRYAEELDKVRMDMSGVDRRPPGRR</sequence>
<dbReference type="SUPFAM" id="SSF54631">
    <property type="entry name" value="CBS-domain pair"/>
    <property type="match status" value="1"/>
</dbReference>
<dbReference type="InterPro" id="IPR046342">
    <property type="entry name" value="CBS_dom_sf"/>
</dbReference>
<feature type="transmembrane region" description="Helical" evidence="11">
    <location>
        <begin position="309"/>
        <end position="329"/>
    </location>
</feature>
<dbReference type="HOGENOM" id="CLU_015263_5_2_5"/>
<dbReference type="PROSITE" id="PS51371">
    <property type="entry name" value="CBS"/>
    <property type="match status" value="1"/>
</dbReference>
<feature type="transmembrane region" description="Helical" evidence="11">
    <location>
        <begin position="192"/>
        <end position="215"/>
    </location>
</feature>
<evidence type="ECO:0000256" key="4">
    <source>
        <dbReference type="ARBA" id="ARBA00022989"/>
    </source>
</evidence>
<evidence type="ECO:0000256" key="2">
    <source>
        <dbReference type="ARBA" id="ARBA00022448"/>
    </source>
</evidence>
<organism evidence="13 14">
    <name type="scientific">Martelella endophytica</name>
    <dbReference type="NCBI Taxonomy" id="1486262"/>
    <lineage>
        <taxon>Bacteria</taxon>
        <taxon>Pseudomonadati</taxon>
        <taxon>Pseudomonadota</taxon>
        <taxon>Alphaproteobacteria</taxon>
        <taxon>Hyphomicrobiales</taxon>
        <taxon>Aurantimonadaceae</taxon>
        <taxon>Martelella</taxon>
    </lineage>
</organism>
<dbReference type="PANTHER" id="PTHR43427">
    <property type="entry name" value="CHLORIDE CHANNEL PROTEIN CLC-E"/>
    <property type="match status" value="1"/>
</dbReference>
<dbReference type="PATRIC" id="fig|1486262.3.peg.548"/>
<dbReference type="InterPro" id="IPR050368">
    <property type="entry name" value="ClC-type_chloride_channel"/>
</dbReference>
<evidence type="ECO:0000313" key="13">
    <source>
        <dbReference type="EMBL" id="AJY47875.1"/>
    </source>
</evidence>